<dbReference type="GO" id="GO:0043709">
    <property type="term" value="P:cell adhesion involved in single-species biofilm formation"/>
    <property type="evidence" value="ECO:0007669"/>
    <property type="project" value="TreeGrafter"/>
</dbReference>
<dbReference type="PANTHER" id="PTHR45138:SF9">
    <property type="entry name" value="DIGUANYLATE CYCLASE DGCM-RELATED"/>
    <property type="match status" value="1"/>
</dbReference>
<dbReference type="Pfam" id="PF00990">
    <property type="entry name" value="GGDEF"/>
    <property type="match status" value="1"/>
</dbReference>
<comment type="cofactor">
    <cofactor evidence="1">
        <name>Mg(2+)</name>
        <dbReference type="ChEBI" id="CHEBI:18420"/>
    </cofactor>
</comment>
<feature type="transmembrane region" description="Helical" evidence="4">
    <location>
        <begin position="87"/>
        <end position="110"/>
    </location>
</feature>
<dbReference type="KEGG" id="smai:EXU30_06305"/>
<feature type="transmembrane region" description="Helical" evidence="4">
    <location>
        <begin position="168"/>
        <end position="186"/>
    </location>
</feature>
<dbReference type="AlphaFoldDB" id="A0A411PFM1"/>
<dbReference type="Proteomes" id="UP000291106">
    <property type="component" value="Chromosome"/>
</dbReference>
<gene>
    <name evidence="6" type="ORF">EXU30_06305</name>
</gene>
<dbReference type="EMBL" id="CP036200">
    <property type="protein sequence ID" value="QBF82351.1"/>
    <property type="molecule type" value="Genomic_DNA"/>
</dbReference>
<dbReference type="RefSeq" id="WP_130598392.1">
    <property type="nucleotide sequence ID" value="NZ_CP036200.1"/>
</dbReference>
<dbReference type="SMART" id="SM00267">
    <property type="entry name" value="GGDEF"/>
    <property type="match status" value="1"/>
</dbReference>
<dbReference type="CDD" id="cd01949">
    <property type="entry name" value="GGDEF"/>
    <property type="match status" value="1"/>
</dbReference>
<keyword evidence="4" id="KW-1133">Transmembrane helix</keyword>
<evidence type="ECO:0000313" key="6">
    <source>
        <dbReference type="EMBL" id="QBF82351.1"/>
    </source>
</evidence>
<feature type="transmembrane region" description="Helical" evidence="4">
    <location>
        <begin position="30"/>
        <end position="50"/>
    </location>
</feature>
<dbReference type="GO" id="GO:0005886">
    <property type="term" value="C:plasma membrane"/>
    <property type="evidence" value="ECO:0007669"/>
    <property type="project" value="TreeGrafter"/>
</dbReference>
<dbReference type="PROSITE" id="PS50887">
    <property type="entry name" value="GGDEF"/>
    <property type="match status" value="1"/>
</dbReference>
<dbReference type="GO" id="GO:1902201">
    <property type="term" value="P:negative regulation of bacterial-type flagellum-dependent cell motility"/>
    <property type="evidence" value="ECO:0007669"/>
    <property type="project" value="TreeGrafter"/>
</dbReference>
<evidence type="ECO:0000256" key="1">
    <source>
        <dbReference type="ARBA" id="ARBA00001946"/>
    </source>
</evidence>
<dbReference type="InterPro" id="IPR050469">
    <property type="entry name" value="Diguanylate_Cyclase"/>
</dbReference>
<keyword evidence="7" id="KW-1185">Reference proteome</keyword>
<dbReference type="FunFam" id="3.30.70.270:FF:000001">
    <property type="entry name" value="Diguanylate cyclase domain protein"/>
    <property type="match status" value="1"/>
</dbReference>
<dbReference type="PANTHER" id="PTHR45138">
    <property type="entry name" value="REGULATORY COMPONENTS OF SENSORY TRANSDUCTION SYSTEM"/>
    <property type="match status" value="1"/>
</dbReference>
<name>A0A411PFM1_9GAMM</name>
<feature type="transmembrane region" description="Helical" evidence="4">
    <location>
        <begin position="139"/>
        <end position="156"/>
    </location>
</feature>
<sequence length="379" mass="43812">MFEHFKRVSIQKRSHIGYQRFKHYQIYQVMLPYSNFVLSAVSIYLLFLVFDYQHLEDDFSTAVFIRTTLSALCFAMMLWFKRHKPKLLNFAEFSLILVVYWSILYIGQLAIDVGDFNYQLGGTLVLVYVGALSRLPFHYSFCALTAMLIIYLVMIAPERIAHDFDGEVDRISIMVGLFFIATISSLRRDFETWKAYEQYRQIRSQRLRLQASQKSLAEQTITDPLTGLKNRLYFSQHAFDAERYACRHGLTYAALMIDIDNFKQINDLYGHQVGDKVISQVGDVIQSYCGNLTDMNIRYGGEEFLVVFLRIDKDTLEQIAADILRSVVELPWRDTGLDVTVSIGAAFANAKQTPLKKLVNLADMALYRAKNEGKNCLRY</sequence>
<dbReference type="InterPro" id="IPR000160">
    <property type="entry name" value="GGDEF_dom"/>
</dbReference>
<dbReference type="GO" id="GO:0052621">
    <property type="term" value="F:diguanylate cyclase activity"/>
    <property type="evidence" value="ECO:0007669"/>
    <property type="project" value="UniProtKB-EC"/>
</dbReference>
<keyword evidence="4" id="KW-0472">Membrane</keyword>
<dbReference type="InterPro" id="IPR029787">
    <property type="entry name" value="Nucleotide_cyclase"/>
</dbReference>
<dbReference type="NCBIfam" id="TIGR00254">
    <property type="entry name" value="GGDEF"/>
    <property type="match status" value="1"/>
</dbReference>
<dbReference type="SUPFAM" id="SSF55073">
    <property type="entry name" value="Nucleotide cyclase"/>
    <property type="match status" value="1"/>
</dbReference>
<dbReference type="InterPro" id="IPR043128">
    <property type="entry name" value="Rev_trsase/Diguanyl_cyclase"/>
</dbReference>
<evidence type="ECO:0000259" key="5">
    <source>
        <dbReference type="PROSITE" id="PS50887"/>
    </source>
</evidence>
<keyword evidence="4" id="KW-0812">Transmembrane</keyword>
<evidence type="ECO:0000256" key="4">
    <source>
        <dbReference type="SAM" id="Phobius"/>
    </source>
</evidence>
<dbReference type="EC" id="2.7.7.65" evidence="2"/>
<accession>A0A411PFM1</accession>
<protein>
    <recommendedName>
        <fullName evidence="2">diguanylate cyclase</fullName>
        <ecNumber evidence="2">2.7.7.65</ecNumber>
    </recommendedName>
</protein>
<organism evidence="6 7">
    <name type="scientific">Shewanella maritima</name>
    <dbReference type="NCBI Taxonomy" id="2520507"/>
    <lineage>
        <taxon>Bacteria</taxon>
        <taxon>Pseudomonadati</taxon>
        <taxon>Pseudomonadota</taxon>
        <taxon>Gammaproteobacteria</taxon>
        <taxon>Alteromonadales</taxon>
        <taxon>Shewanellaceae</taxon>
        <taxon>Shewanella</taxon>
    </lineage>
</organism>
<reference evidence="6 7" key="1">
    <citation type="submission" date="2019-02" db="EMBL/GenBank/DDBJ databases">
        <title>Shewanella sp. D4-2 isolated from Dokdo Island.</title>
        <authorList>
            <person name="Baek K."/>
        </authorList>
    </citation>
    <scope>NUCLEOTIDE SEQUENCE [LARGE SCALE GENOMIC DNA]</scope>
    <source>
        <strain evidence="6 7">D4-2</strain>
    </source>
</reference>
<dbReference type="Gene3D" id="3.30.70.270">
    <property type="match status" value="1"/>
</dbReference>
<proteinExistence type="predicted"/>
<feature type="transmembrane region" description="Helical" evidence="4">
    <location>
        <begin position="62"/>
        <end position="80"/>
    </location>
</feature>
<evidence type="ECO:0000256" key="2">
    <source>
        <dbReference type="ARBA" id="ARBA00012528"/>
    </source>
</evidence>
<feature type="transmembrane region" description="Helical" evidence="4">
    <location>
        <begin position="116"/>
        <end position="132"/>
    </location>
</feature>
<dbReference type="OrthoDB" id="9803824at2"/>
<evidence type="ECO:0000256" key="3">
    <source>
        <dbReference type="ARBA" id="ARBA00034247"/>
    </source>
</evidence>
<feature type="domain" description="GGDEF" evidence="5">
    <location>
        <begin position="250"/>
        <end position="379"/>
    </location>
</feature>
<comment type="catalytic activity">
    <reaction evidence="3">
        <text>2 GTP = 3',3'-c-di-GMP + 2 diphosphate</text>
        <dbReference type="Rhea" id="RHEA:24898"/>
        <dbReference type="ChEBI" id="CHEBI:33019"/>
        <dbReference type="ChEBI" id="CHEBI:37565"/>
        <dbReference type="ChEBI" id="CHEBI:58805"/>
        <dbReference type="EC" id="2.7.7.65"/>
    </reaction>
</comment>
<evidence type="ECO:0000313" key="7">
    <source>
        <dbReference type="Proteomes" id="UP000291106"/>
    </source>
</evidence>